<gene>
    <name evidence="2" type="ORF">GIY11_07935</name>
</gene>
<dbReference type="PANTHER" id="PTHR12110">
    <property type="entry name" value="HYDROXYPYRUVATE ISOMERASE"/>
    <property type="match status" value="1"/>
</dbReference>
<accession>A0A844BP39</accession>
<evidence type="ECO:0000313" key="2">
    <source>
        <dbReference type="EMBL" id="MRI81948.1"/>
    </source>
</evidence>
<dbReference type="InterPro" id="IPR013022">
    <property type="entry name" value="Xyl_isomerase-like_TIM-brl"/>
</dbReference>
<feature type="domain" description="Xylose isomerase-like TIM barrel" evidence="1">
    <location>
        <begin position="50"/>
        <end position="258"/>
    </location>
</feature>
<name>A0A844BP39_9LACT</name>
<dbReference type="Proteomes" id="UP000469870">
    <property type="component" value="Unassembled WGS sequence"/>
</dbReference>
<sequence length="272" mass="31460">MCVIINRVKALTVCMVGILMKEKERMNEIKIALQLWSIKEACEENFEDSLRKVATMGYDGVEFAGYYGLEATTLKALLDENELQVAASHISYDALKNNFEEVIAYEKTIGNQNIVVPFLQADSLDEWYTYFDNLKVWQEEITAQGMNLFYHNHAHEFTQIQGKDMMKEMLIAVPNLLVELDTYWVKYAGVDVLNWLKDHQISVRLLHIKEMLETAKGYESTEIGNGIMPIEDLVNFAKNQHIEWLIIEQEAFQNNKPLESAQINLQQLNKMI</sequence>
<organism evidence="2 3">
    <name type="scientific">Fundicoccus ignavus</name>
    <dbReference type="NCBI Taxonomy" id="2664442"/>
    <lineage>
        <taxon>Bacteria</taxon>
        <taxon>Bacillati</taxon>
        <taxon>Bacillota</taxon>
        <taxon>Bacilli</taxon>
        <taxon>Lactobacillales</taxon>
        <taxon>Aerococcaceae</taxon>
        <taxon>Fundicoccus</taxon>
    </lineage>
</organism>
<reference evidence="2 3" key="1">
    <citation type="submission" date="2019-11" db="EMBL/GenBank/DDBJ databases">
        <title>Characterisation of Fundicoccus ignavus gen. nov. sp. nov., a novel genus of the family Aerococcaceae isolated from bulk tank milk.</title>
        <authorList>
            <person name="Siebert A."/>
            <person name="Huptas C."/>
            <person name="Wenning M."/>
            <person name="Scherer S."/>
            <person name="Doll E.V."/>
        </authorList>
    </citation>
    <scope>NUCLEOTIDE SEQUENCE [LARGE SCALE GENOMIC DNA]</scope>
    <source>
        <strain evidence="2 3">DSM 109653</strain>
    </source>
</reference>
<dbReference type="Gene3D" id="3.20.20.150">
    <property type="entry name" value="Divalent-metal-dependent TIM barrel enzymes"/>
    <property type="match status" value="1"/>
</dbReference>
<dbReference type="AlphaFoldDB" id="A0A844BP39"/>
<dbReference type="SUPFAM" id="SSF51658">
    <property type="entry name" value="Xylose isomerase-like"/>
    <property type="match status" value="1"/>
</dbReference>
<evidence type="ECO:0000259" key="1">
    <source>
        <dbReference type="Pfam" id="PF01261"/>
    </source>
</evidence>
<dbReference type="InterPro" id="IPR036237">
    <property type="entry name" value="Xyl_isomerase-like_sf"/>
</dbReference>
<proteinExistence type="predicted"/>
<dbReference type="PANTHER" id="PTHR12110:SF41">
    <property type="entry name" value="INOSOSE DEHYDRATASE"/>
    <property type="match status" value="1"/>
</dbReference>
<evidence type="ECO:0000313" key="3">
    <source>
        <dbReference type="Proteomes" id="UP000469870"/>
    </source>
</evidence>
<protein>
    <submittedName>
        <fullName evidence="2">TIM barrel protein</fullName>
    </submittedName>
</protein>
<dbReference type="InterPro" id="IPR050312">
    <property type="entry name" value="IolE/XylAMocC-like"/>
</dbReference>
<dbReference type="EMBL" id="WJQR01000006">
    <property type="protein sequence ID" value="MRI81948.1"/>
    <property type="molecule type" value="Genomic_DNA"/>
</dbReference>
<dbReference type="Pfam" id="PF01261">
    <property type="entry name" value="AP_endonuc_2"/>
    <property type="match status" value="1"/>
</dbReference>
<comment type="caution">
    <text evidence="2">The sequence shown here is derived from an EMBL/GenBank/DDBJ whole genome shotgun (WGS) entry which is preliminary data.</text>
</comment>